<comment type="caution">
    <text evidence="2">The sequence shown here is derived from an EMBL/GenBank/DDBJ whole genome shotgun (WGS) entry which is preliminary data.</text>
</comment>
<evidence type="ECO:0000259" key="1">
    <source>
        <dbReference type="Pfam" id="PF01814"/>
    </source>
</evidence>
<gene>
    <name evidence="2" type="ORF">I215_03363</name>
</gene>
<dbReference type="Pfam" id="PF01814">
    <property type="entry name" value="Hemerythrin"/>
    <property type="match status" value="1"/>
</dbReference>
<sequence>MKKELNTITTIEQLKGEHDLVLTLCSRIRKGLHHNIKTQRIRNYVEWFRAQYLEPHFELEKKYIFPILGNNVRVKRALAYHRRIIRLLTCSCEDIKVLNLLEEELATLIRFEERTLYHRINQVATPSMLQELQQHFIRIPYNDDNWKDQFWNEES</sequence>
<reference evidence="2 3" key="1">
    <citation type="journal article" date="2012" name="J. Bacteriol.">
        <title>Genome Sequence of Galbibacter marinum Type Strain ck-I2-15.</title>
        <authorList>
            <person name="Lai Q."/>
            <person name="Li C."/>
            <person name="Shao Z."/>
        </authorList>
    </citation>
    <scope>NUCLEOTIDE SEQUENCE [LARGE SCALE GENOMIC DNA]</scope>
    <source>
        <strain evidence="3">ck-I2-15</strain>
    </source>
</reference>
<dbReference type="AlphaFoldDB" id="K2PYI5"/>
<name>K2PYI5_9FLAO</name>
<evidence type="ECO:0000313" key="3">
    <source>
        <dbReference type="Proteomes" id="UP000007364"/>
    </source>
</evidence>
<organism evidence="2 3">
    <name type="scientific">Galbibacter marinus</name>
    <dbReference type="NCBI Taxonomy" id="555500"/>
    <lineage>
        <taxon>Bacteria</taxon>
        <taxon>Pseudomonadati</taxon>
        <taxon>Bacteroidota</taxon>
        <taxon>Flavobacteriia</taxon>
        <taxon>Flavobacteriales</taxon>
        <taxon>Flavobacteriaceae</taxon>
        <taxon>Galbibacter</taxon>
    </lineage>
</organism>
<dbReference type="eggNOG" id="ENOG5032XW7">
    <property type="taxonomic scope" value="Bacteria"/>
</dbReference>
<accession>K2PYI5</accession>
<dbReference type="InterPro" id="IPR012312">
    <property type="entry name" value="Hemerythrin-like"/>
</dbReference>
<dbReference type="RefSeq" id="WP_008990548.1">
    <property type="nucleotide sequence ID" value="NZ_AMSG01000002.1"/>
</dbReference>
<feature type="domain" description="Hemerythrin-like" evidence="1">
    <location>
        <begin position="10"/>
        <end position="88"/>
    </location>
</feature>
<proteinExistence type="predicted"/>
<dbReference type="Proteomes" id="UP000007364">
    <property type="component" value="Unassembled WGS sequence"/>
</dbReference>
<protein>
    <recommendedName>
        <fullName evidence="1">Hemerythrin-like domain-containing protein</fullName>
    </recommendedName>
</protein>
<dbReference type="OrthoDB" id="9793254at2"/>
<evidence type="ECO:0000313" key="2">
    <source>
        <dbReference type="EMBL" id="EKF56529.1"/>
    </source>
</evidence>
<dbReference type="EMBL" id="AMSG01000002">
    <property type="protein sequence ID" value="EKF56529.1"/>
    <property type="molecule type" value="Genomic_DNA"/>
</dbReference>
<keyword evidence="3" id="KW-1185">Reference proteome</keyword>
<dbReference type="STRING" id="555500.I215_03363"/>